<dbReference type="InterPro" id="IPR036388">
    <property type="entry name" value="WH-like_DNA-bd_sf"/>
</dbReference>
<dbReference type="EMBL" id="CP000885">
    <property type="protein sequence ID" value="ABX41384.1"/>
    <property type="molecule type" value="Genomic_DNA"/>
</dbReference>
<dbReference type="HOGENOM" id="CLU_813054_0_0_9"/>
<dbReference type="Proteomes" id="UP000000370">
    <property type="component" value="Chromosome"/>
</dbReference>
<dbReference type="InterPro" id="IPR051081">
    <property type="entry name" value="HTH_MetalResp_TranReg"/>
</dbReference>
<dbReference type="OrthoDB" id="9799175at2"/>
<dbReference type="STRING" id="357809.Cphy_1004"/>
<dbReference type="Gene3D" id="1.10.10.10">
    <property type="entry name" value="Winged helix-like DNA-binding domain superfamily/Winged helix DNA-binding domain"/>
    <property type="match status" value="1"/>
</dbReference>
<dbReference type="InterPro" id="IPR011991">
    <property type="entry name" value="ArsR-like_HTH"/>
</dbReference>
<name>A9KM41_LACP7</name>
<keyword evidence="2" id="KW-0238">DNA-binding</keyword>
<dbReference type="KEGG" id="cpy:Cphy_1004"/>
<dbReference type="eggNOG" id="COG0640">
    <property type="taxonomic scope" value="Bacteria"/>
</dbReference>
<keyword evidence="6" id="KW-1185">Reference proteome</keyword>
<dbReference type="InterPro" id="IPR036390">
    <property type="entry name" value="WH_DNA-bd_sf"/>
</dbReference>
<organism evidence="5 6">
    <name type="scientific">Lachnoclostridium phytofermentans (strain ATCC 700394 / DSM 18823 / ISDg)</name>
    <name type="common">Clostridium phytofermentans</name>
    <dbReference type="NCBI Taxonomy" id="357809"/>
    <lineage>
        <taxon>Bacteria</taxon>
        <taxon>Bacillati</taxon>
        <taxon>Bacillota</taxon>
        <taxon>Clostridia</taxon>
        <taxon>Lachnospirales</taxon>
        <taxon>Lachnospiraceae</taxon>
    </lineage>
</organism>
<dbReference type="InterPro" id="IPR001845">
    <property type="entry name" value="HTH_ArsR_DNA-bd_dom"/>
</dbReference>
<dbReference type="SMART" id="SM00418">
    <property type="entry name" value="HTH_ARSR"/>
    <property type="match status" value="1"/>
</dbReference>
<dbReference type="SUPFAM" id="SSF46785">
    <property type="entry name" value="Winged helix' DNA-binding domain"/>
    <property type="match status" value="1"/>
</dbReference>
<sequence>MIYEKLSENSVFLFSEEIELIFCAQSIFMEESKNDIFSKLYTEDLINERKRSYYFASEIHSALSAPYQFGFLEHLLHYPLKDFSLDEFQAYLLSLSKEDFLMRFFDLREDSDIIDLKEATKADECIEKFYNNHNNLMKSYIAMFSLFHNTDRYIKEFFELARSFKTKEFTNLMEDSIEARNNELVRCQSGLSEMKELEFSQFIMGKTFYNRGPYETFYFAPSFLLPFRGSRFFGKDQILFYNVNKIPVNDEIMLKQLKVIADSTRLKIFALLNKMEPMRGLDIANELKLAPSTVSHHMEQLKSAGLLNEEQVKNSKYYSISRNSVNELLAVLTETLTKKGV</sequence>
<proteinExistence type="predicted"/>
<reference evidence="6" key="1">
    <citation type="submission" date="2007-11" db="EMBL/GenBank/DDBJ databases">
        <title>Complete genome sequence of Clostridium phytofermentans ISDg.</title>
        <authorList>
            <person name="Leschine S.B."/>
            <person name="Warnick T.A."/>
            <person name="Blanchard J.L."/>
            <person name="Schnell D.J."/>
            <person name="Petit E.L."/>
            <person name="LaTouf W.G."/>
            <person name="Copeland A."/>
            <person name="Lucas S."/>
            <person name="Lapidus A."/>
            <person name="Barry K."/>
            <person name="Glavina del Rio T."/>
            <person name="Dalin E."/>
            <person name="Tice H."/>
            <person name="Pitluck S."/>
            <person name="Kiss H."/>
            <person name="Brettin T."/>
            <person name="Bruce D."/>
            <person name="Detter J.C."/>
            <person name="Han C."/>
            <person name="Kuske C."/>
            <person name="Schmutz J."/>
            <person name="Larimer F."/>
            <person name="Land M."/>
            <person name="Hauser L."/>
            <person name="Kyrpides N."/>
            <person name="Kim E.A."/>
            <person name="Richardson P."/>
        </authorList>
    </citation>
    <scope>NUCLEOTIDE SEQUENCE [LARGE SCALE GENOMIC DNA]</scope>
    <source>
        <strain evidence="6">ATCC 700394 / DSM 18823 / ISDg</strain>
    </source>
</reference>
<dbReference type="PROSITE" id="PS50987">
    <property type="entry name" value="HTH_ARSR_2"/>
    <property type="match status" value="1"/>
</dbReference>
<accession>A9KM41</accession>
<dbReference type="PRINTS" id="PR00778">
    <property type="entry name" value="HTHARSR"/>
</dbReference>
<feature type="domain" description="HTH arsR-type" evidence="4">
    <location>
        <begin position="246"/>
        <end position="340"/>
    </location>
</feature>
<evidence type="ECO:0000259" key="4">
    <source>
        <dbReference type="PROSITE" id="PS50987"/>
    </source>
</evidence>
<evidence type="ECO:0000313" key="6">
    <source>
        <dbReference type="Proteomes" id="UP000000370"/>
    </source>
</evidence>
<dbReference type="PANTHER" id="PTHR33154:SF33">
    <property type="entry name" value="TRANSCRIPTIONAL REPRESSOR SDPR"/>
    <property type="match status" value="1"/>
</dbReference>
<dbReference type="AlphaFoldDB" id="A9KM41"/>
<evidence type="ECO:0000256" key="2">
    <source>
        <dbReference type="ARBA" id="ARBA00023125"/>
    </source>
</evidence>
<keyword evidence="3" id="KW-0804">Transcription</keyword>
<dbReference type="Pfam" id="PF01022">
    <property type="entry name" value="HTH_5"/>
    <property type="match status" value="1"/>
</dbReference>
<evidence type="ECO:0000313" key="5">
    <source>
        <dbReference type="EMBL" id="ABX41384.1"/>
    </source>
</evidence>
<evidence type="ECO:0000256" key="1">
    <source>
        <dbReference type="ARBA" id="ARBA00023015"/>
    </source>
</evidence>
<dbReference type="NCBIfam" id="NF033788">
    <property type="entry name" value="HTH_metalloreg"/>
    <property type="match status" value="1"/>
</dbReference>
<protein>
    <submittedName>
        <fullName evidence="5">Transcriptional regulator, ArsR family</fullName>
    </submittedName>
</protein>
<gene>
    <name evidence="5" type="ordered locus">Cphy_1004</name>
</gene>
<keyword evidence="1" id="KW-0805">Transcription regulation</keyword>
<dbReference type="CDD" id="cd00090">
    <property type="entry name" value="HTH_ARSR"/>
    <property type="match status" value="1"/>
</dbReference>
<dbReference type="PANTHER" id="PTHR33154">
    <property type="entry name" value="TRANSCRIPTIONAL REGULATOR, ARSR FAMILY"/>
    <property type="match status" value="1"/>
</dbReference>
<dbReference type="GO" id="GO:0003677">
    <property type="term" value="F:DNA binding"/>
    <property type="evidence" value="ECO:0007669"/>
    <property type="project" value="UniProtKB-KW"/>
</dbReference>
<dbReference type="GO" id="GO:0003700">
    <property type="term" value="F:DNA-binding transcription factor activity"/>
    <property type="evidence" value="ECO:0007669"/>
    <property type="project" value="InterPro"/>
</dbReference>
<evidence type="ECO:0000256" key="3">
    <source>
        <dbReference type="ARBA" id="ARBA00023163"/>
    </source>
</evidence>
<dbReference type="RefSeq" id="WP_012199030.1">
    <property type="nucleotide sequence ID" value="NC_010001.1"/>
</dbReference>